<protein>
    <recommendedName>
        <fullName evidence="8">ABC3 transporter permease C-terminal domain-containing protein</fullName>
    </recommendedName>
</protein>
<gene>
    <name evidence="9" type="ORF">HNR30_000385</name>
</gene>
<comment type="caution">
    <text evidence="9">The sequence shown here is derived from an EMBL/GenBank/DDBJ whole genome shotgun (WGS) entry which is preliminary data.</text>
</comment>
<organism evidence="9 10">
    <name type="scientific">Nonomuraea soli</name>
    <dbReference type="NCBI Taxonomy" id="1032476"/>
    <lineage>
        <taxon>Bacteria</taxon>
        <taxon>Bacillati</taxon>
        <taxon>Actinomycetota</taxon>
        <taxon>Actinomycetes</taxon>
        <taxon>Streptosporangiales</taxon>
        <taxon>Streptosporangiaceae</taxon>
        <taxon>Nonomuraea</taxon>
    </lineage>
</organism>
<evidence type="ECO:0000313" key="9">
    <source>
        <dbReference type="EMBL" id="MBA2889050.1"/>
    </source>
</evidence>
<name>A0A7W0CDA3_9ACTN</name>
<dbReference type="AlphaFoldDB" id="A0A7W0CDA3"/>
<evidence type="ECO:0000256" key="7">
    <source>
        <dbReference type="SAM" id="Phobius"/>
    </source>
</evidence>
<evidence type="ECO:0000313" key="10">
    <source>
        <dbReference type="Proteomes" id="UP000530928"/>
    </source>
</evidence>
<sequence>MRGLVVTRARDEPLLLAAAFGAILLATTTLVALAMFASSVVEAGVERALATASLTSTSTTVTSPVRSADFTAVDELIRATNASLYGRAATYLSATSGSFVVPGQEDRKHPDLLVFATNDQLAEHARLIAGRWPSPGPMVEAAVSRPVAEALDLVPGQVFTTENRLDHTGVKVRVTGVFQLDDPSSERWRSEAMLVRGVSYGSYTTHGPLMVTRQAFQRHFTGLVTPTWTTVPDLRGLPPAALGPLAERVAALKQRLAAQGCQRCGVASRLPETLTQLRTAALVARSTMLIPVLQLLLLSAYALMFTARLLAGHRRMEVALLRARGAGTVRLSLLTAGEALLVALPCAVVAPFLGPPLIALVAGLPWIHATGVSLEPVPGPRAFLLSGAVALACAVLLVLPTLAGARRTYVEVQTSRGERGLLQRAGADVVLLVVAALALWQLQRYGAPVTSTAAGELGIDPLIVTGPALALLTGGLLGLRLVPRISRIAERVTSKRPGLAPALGAWQVSRRPARYAGPALLITMAVAIGVVSLATTATWRASQVDQASHAVGADLRLTGSPDGQELGPLGRGASFAGLPGVTALSPAHRGGLEMSGLYTAVLALDADRLEQVMKLRPDLGDRGLAQLGAALRAGRPEPRLLPMPGGRLVFSVRVRGRDSVRLRATLVDGQGVWHDVRLGPLQEGENRLELDAGLLAGRSGRLSGPVGLRGLTFDVPLGQDDGRLTLAVSGLPGQWSRLFRSATPLPEASIRPMGDGFELSVASGGVPRASHPLVVRLGTDEHEPPIPVVLGAGLAGTLKLTTGQSRDLALDGWPAKITVAGVLRAVPSADQEQPVVLMDLATLQEQQHRLGHPVRPTGEWWLSATGDQALQRVRRTPEWDTSALSLGETIVRLRDDPLAGGLQGALILGFAGALVFAVLGFLVNAAVAARERAADFGILRAMGVSFRQVSGLLAVEQAFVVGLSLVVGTLLAAGVSAYVVPRMVLTGQAAQVTPAVVLELPWGAVLAMLAGIALVLFAVLAALARRLRRTGLGRTLRIGEER</sequence>
<reference evidence="9 10" key="1">
    <citation type="submission" date="2020-07" db="EMBL/GenBank/DDBJ databases">
        <title>Genomic Encyclopedia of Type Strains, Phase IV (KMG-IV): sequencing the most valuable type-strain genomes for metagenomic binning, comparative biology and taxonomic classification.</title>
        <authorList>
            <person name="Goeker M."/>
        </authorList>
    </citation>
    <scope>NUCLEOTIDE SEQUENCE [LARGE SCALE GENOMIC DNA]</scope>
    <source>
        <strain evidence="9 10">DSM 45533</strain>
    </source>
</reference>
<dbReference type="RefSeq" id="WP_181607845.1">
    <property type="nucleotide sequence ID" value="NZ_BAABAM010000001.1"/>
</dbReference>
<keyword evidence="3 7" id="KW-0812">Transmembrane</keyword>
<dbReference type="Proteomes" id="UP000530928">
    <property type="component" value="Unassembled WGS sequence"/>
</dbReference>
<proteinExistence type="inferred from homology"/>
<dbReference type="GO" id="GO:0022857">
    <property type="term" value="F:transmembrane transporter activity"/>
    <property type="evidence" value="ECO:0007669"/>
    <property type="project" value="TreeGrafter"/>
</dbReference>
<dbReference type="PANTHER" id="PTHR30572">
    <property type="entry name" value="MEMBRANE COMPONENT OF TRANSPORTER-RELATED"/>
    <property type="match status" value="1"/>
</dbReference>
<feature type="transmembrane region" description="Helical" evidence="7">
    <location>
        <begin position="1000"/>
        <end position="1024"/>
    </location>
</feature>
<keyword evidence="2" id="KW-1003">Cell membrane</keyword>
<evidence type="ECO:0000256" key="4">
    <source>
        <dbReference type="ARBA" id="ARBA00022989"/>
    </source>
</evidence>
<dbReference type="InterPro" id="IPR003838">
    <property type="entry name" value="ABC3_permease_C"/>
</dbReference>
<feature type="domain" description="ABC3 transporter permease C-terminal" evidence="8">
    <location>
        <begin position="293"/>
        <end position="408"/>
    </location>
</feature>
<feature type="transmembrane region" description="Helical" evidence="7">
    <location>
        <begin position="288"/>
        <end position="310"/>
    </location>
</feature>
<feature type="transmembrane region" description="Helical" evidence="7">
    <location>
        <begin position="462"/>
        <end position="482"/>
    </location>
</feature>
<feature type="transmembrane region" description="Helical" evidence="7">
    <location>
        <begin position="905"/>
        <end position="928"/>
    </location>
</feature>
<evidence type="ECO:0000256" key="5">
    <source>
        <dbReference type="ARBA" id="ARBA00023136"/>
    </source>
</evidence>
<dbReference type="InterPro" id="IPR050250">
    <property type="entry name" value="Macrolide_Exporter_MacB"/>
</dbReference>
<comment type="similarity">
    <text evidence="6">Belongs to the ABC-4 integral membrane protein family.</text>
</comment>
<feature type="transmembrane region" description="Helical" evidence="7">
    <location>
        <begin position="331"/>
        <end position="362"/>
    </location>
</feature>
<keyword evidence="4 7" id="KW-1133">Transmembrane helix</keyword>
<dbReference type="EMBL" id="JACDUR010000001">
    <property type="protein sequence ID" value="MBA2889050.1"/>
    <property type="molecule type" value="Genomic_DNA"/>
</dbReference>
<feature type="domain" description="ABC3 transporter permease C-terminal" evidence="8">
    <location>
        <begin position="910"/>
        <end position="1028"/>
    </location>
</feature>
<evidence type="ECO:0000256" key="2">
    <source>
        <dbReference type="ARBA" id="ARBA00022475"/>
    </source>
</evidence>
<feature type="transmembrane region" description="Helical" evidence="7">
    <location>
        <begin position="519"/>
        <end position="539"/>
    </location>
</feature>
<feature type="transmembrane region" description="Helical" evidence="7">
    <location>
        <begin position="425"/>
        <end position="442"/>
    </location>
</feature>
<dbReference type="Pfam" id="PF02687">
    <property type="entry name" value="FtsX"/>
    <property type="match status" value="2"/>
</dbReference>
<dbReference type="GO" id="GO:0005886">
    <property type="term" value="C:plasma membrane"/>
    <property type="evidence" value="ECO:0007669"/>
    <property type="project" value="UniProtKB-SubCell"/>
</dbReference>
<keyword evidence="10" id="KW-1185">Reference proteome</keyword>
<comment type="subcellular location">
    <subcellularLocation>
        <location evidence="1">Cell membrane</location>
        <topology evidence="1">Multi-pass membrane protein</topology>
    </subcellularLocation>
</comment>
<evidence type="ECO:0000259" key="8">
    <source>
        <dbReference type="Pfam" id="PF02687"/>
    </source>
</evidence>
<feature type="transmembrane region" description="Helical" evidence="7">
    <location>
        <begin position="382"/>
        <end position="405"/>
    </location>
</feature>
<accession>A0A7W0CDA3</accession>
<evidence type="ECO:0000256" key="3">
    <source>
        <dbReference type="ARBA" id="ARBA00022692"/>
    </source>
</evidence>
<evidence type="ECO:0000256" key="6">
    <source>
        <dbReference type="ARBA" id="ARBA00038076"/>
    </source>
</evidence>
<keyword evidence="5 7" id="KW-0472">Membrane</keyword>
<dbReference type="PANTHER" id="PTHR30572:SF4">
    <property type="entry name" value="ABC TRANSPORTER PERMEASE YTRF"/>
    <property type="match status" value="1"/>
</dbReference>
<feature type="transmembrane region" description="Helical" evidence="7">
    <location>
        <begin position="949"/>
        <end position="980"/>
    </location>
</feature>
<evidence type="ECO:0000256" key="1">
    <source>
        <dbReference type="ARBA" id="ARBA00004651"/>
    </source>
</evidence>